<dbReference type="GO" id="GO:0005667">
    <property type="term" value="C:transcription regulator complex"/>
    <property type="evidence" value="ECO:0007669"/>
    <property type="project" value="TreeGrafter"/>
</dbReference>
<feature type="DNA-binding region" description="TEA" evidence="7">
    <location>
        <begin position="177"/>
        <end position="251"/>
    </location>
</feature>
<comment type="caution">
    <text evidence="10">The sequence shown here is derived from an EMBL/GenBank/DDBJ whole genome shotgun (WGS) entry which is preliminary data.</text>
</comment>
<dbReference type="PANTHER" id="PTHR11834:SF0">
    <property type="entry name" value="PROTEIN SCALLOPED"/>
    <property type="match status" value="1"/>
</dbReference>
<feature type="compositionally biased region" description="Low complexity" evidence="8">
    <location>
        <begin position="129"/>
        <end position="140"/>
    </location>
</feature>
<dbReference type="Gene3D" id="6.10.20.40">
    <property type="entry name" value="TEA/ATTS domain"/>
    <property type="match status" value="1"/>
</dbReference>
<dbReference type="GO" id="GO:0000978">
    <property type="term" value="F:RNA polymerase II cis-regulatory region sequence-specific DNA binding"/>
    <property type="evidence" value="ECO:0007669"/>
    <property type="project" value="TreeGrafter"/>
</dbReference>
<feature type="compositionally biased region" description="Polar residues" evidence="8">
    <location>
        <begin position="141"/>
        <end position="165"/>
    </location>
</feature>
<feature type="compositionally biased region" description="Basic and acidic residues" evidence="8">
    <location>
        <begin position="172"/>
        <end position="182"/>
    </location>
</feature>
<name>A0A9P6N1Q4_9FUNG</name>
<dbReference type="PRINTS" id="PR00065">
    <property type="entry name" value="TEADOMAIN"/>
</dbReference>
<dbReference type="PROSITE" id="PS51088">
    <property type="entry name" value="TEA_2"/>
    <property type="match status" value="1"/>
</dbReference>
<protein>
    <recommendedName>
        <fullName evidence="9">TEA domain-containing protein</fullName>
    </recommendedName>
</protein>
<comment type="subcellular location">
    <subcellularLocation>
        <location evidence="1">Nucleus</location>
    </subcellularLocation>
</comment>
<reference evidence="10" key="1">
    <citation type="journal article" date="2020" name="Fungal Divers.">
        <title>Resolving the Mortierellaceae phylogeny through synthesis of multi-gene phylogenetics and phylogenomics.</title>
        <authorList>
            <person name="Vandepol N."/>
            <person name="Liber J."/>
            <person name="Desiro A."/>
            <person name="Na H."/>
            <person name="Kennedy M."/>
            <person name="Barry K."/>
            <person name="Grigoriev I.V."/>
            <person name="Miller A.N."/>
            <person name="O'Donnell K."/>
            <person name="Stajich J.E."/>
            <person name="Bonito G."/>
        </authorList>
    </citation>
    <scope>NUCLEOTIDE SEQUENCE</scope>
    <source>
        <strain evidence="10">NRRL 2769</strain>
    </source>
</reference>
<evidence type="ECO:0000256" key="7">
    <source>
        <dbReference type="PROSITE-ProRule" id="PRU00505"/>
    </source>
</evidence>
<dbReference type="Gene3D" id="2.70.50.80">
    <property type="match status" value="1"/>
</dbReference>
<dbReference type="InterPro" id="IPR050937">
    <property type="entry name" value="TEC1_TEAD_TF"/>
</dbReference>
<keyword evidence="6" id="KW-0539">Nucleus</keyword>
<keyword evidence="5" id="KW-0804">Transcription</keyword>
<dbReference type="InterPro" id="IPR000818">
    <property type="entry name" value="TEA/ATTS_dom"/>
</dbReference>
<accession>A0A9P6N1Q4</accession>
<feature type="region of interest" description="Disordered" evidence="8">
    <location>
        <begin position="1"/>
        <end position="34"/>
    </location>
</feature>
<dbReference type="InterPro" id="IPR038096">
    <property type="entry name" value="TEA/ATTS_sf"/>
</dbReference>
<dbReference type="SMART" id="SM00426">
    <property type="entry name" value="TEA"/>
    <property type="match status" value="1"/>
</dbReference>
<keyword evidence="3" id="KW-0805">Transcription regulation</keyword>
<dbReference type="InterPro" id="IPR041086">
    <property type="entry name" value="YBD"/>
</dbReference>
<keyword evidence="4" id="KW-0238">DNA-binding</keyword>
<feature type="compositionally biased region" description="Polar residues" evidence="8">
    <location>
        <begin position="271"/>
        <end position="284"/>
    </location>
</feature>
<dbReference type="PANTHER" id="PTHR11834">
    <property type="entry name" value="TRANSCRIPTIONAL ENHANCER FACTOR TEF RELATED"/>
    <property type="match status" value="1"/>
</dbReference>
<sequence>MDTRATPSASPLARDMVIGERELSPSFVGEPREQQYISTRLPSEAYSSKPANTSTVPRSNIAHVMSGHDARTFNSASVDQDQSFQQFPQYNGNQQQSYQPVPSYRENLRGSSGYLHLQGDPPRMYTTERQSYQQPSSRRSNIPQGNAGIQDTNTSLFDGQQSASNAKRRVTKEKLPKGDREEVWPPDVESAFMKALEVLPKLGRRKVLVNGKPCGRNELIADFIFQETQKVRDRKQVSSHIQVLKNTRKHDVAFMRLLMDSGDGDEDGATETANTGYTSTSHSPVPSLYMEHDREGHNFDERASQPNDTTIISLVSTSIADNSSSYNSYSSHPSLRGEFNQRQNHYRVRSFTVSDIPSDHIARHDRPKGRASSVQPLYRQTVATPDTTVSLYSETGGNDQSCGRHIEDRQSGSMSACDLSSIHRELFRIAYPPRPIYSSFSFWPTEFRLFLHCSRANEEWDKENDLSRTEIHIHELARAQDLRPHEICDVDIRLLGPGKFPGLYDLYEKESCAFLYLKIGVNLNLELEGTFENTCIFESDEPRSVRCITLTYSFGAKVLESSEIKQATFANGKIVHSFELVNQFFDAFLSGIKTLETIDEVEVALSNLSLIQIYEDLEPQEEGGRPLLVTVSDFERGHGSVTPYAISHGRNA</sequence>
<evidence type="ECO:0000256" key="8">
    <source>
        <dbReference type="SAM" id="MobiDB-lite"/>
    </source>
</evidence>
<feature type="region of interest" description="Disordered" evidence="8">
    <location>
        <begin position="263"/>
        <end position="286"/>
    </location>
</feature>
<feature type="region of interest" description="Disordered" evidence="8">
    <location>
        <begin position="91"/>
        <end position="182"/>
    </location>
</feature>
<feature type="domain" description="TEA" evidence="9">
    <location>
        <begin position="177"/>
        <end position="251"/>
    </location>
</feature>
<organism evidence="10 11">
    <name type="scientific">Entomortierella chlamydospora</name>
    <dbReference type="NCBI Taxonomy" id="101097"/>
    <lineage>
        <taxon>Eukaryota</taxon>
        <taxon>Fungi</taxon>
        <taxon>Fungi incertae sedis</taxon>
        <taxon>Mucoromycota</taxon>
        <taxon>Mortierellomycotina</taxon>
        <taxon>Mortierellomycetes</taxon>
        <taxon>Mortierellales</taxon>
        <taxon>Mortierellaceae</taxon>
        <taxon>Entomortierella</taxon>
    </lineage>
</organism>
<gene>
    <name evidence="10" type="ORF">BGZ80_001526</name>
</gene>
<keyword evidence="11" id="KW-1185">Reference proteome</keyword>
<dbReference type="AlphaFoldDB" id="A0A9P6N1Q4"/>
<comment type="similarity">
    <text evidence="2">Belongs to the TEC1 family.</text>
</comment>
<evidence type="ECO:0000256" key="1">
    <source>
        <dbReference type="ARBA" id="ARBA00004123"/>
    </source>
</evidence>
<evidence type="ECO:0000313" key="11">
    <source>
        <dbReference type="Proteomes" id="UP000703661"/>
    </source>
</evidence>
<dbReference type="Proteomes" id="UP000703661">
    <property type="component" value="Unassembled WGS sequence"/>
</dbReference>
<evidence type="ECO:0000256" key="3">
    <source>
        <dbReference type="ARBA" id="ARBA00023015"/>
    </source>
</evidence>
<proteinExistence type="inferred from homology"/>
<evidence type="ECO:0000256" key="2">
    <source>
        <dbReference type="ARBA" id="ARBA00008421"/>
    </source>
</evidence>
<evidence type="ECO:0000259" key="9">
    <source>
        <dbReference type="PROSITE" id="PS51088"/>
    </source>
</evidence>
<dbReference type="EMBL" id="JAAAID010000135">
    <property type="protein sequence ID" value="KAG0021884.1"/>
    <property type="molecule type" value="Genomic_DNA"/>
</dbReference>
<evidence type="ECO:0000256" key="4">
    <source>
        <dbReference type="ARBA" id="ARBA00023125"/>
    </source>
</evidence>
<evidence type="ECO:0000256" key="5">
    <source>
        <dbReference type="ARBA" id="ARBA00023163"/>
    </source>
</evidence>
<dbReference type="GO" id="GO:0000981">
    <property type="term" value="F:DNA-binding transcription factor activity, RNA polymerase II-specific"/>
    <property type="evidence" value="ECO:0007669"/>
    <property type="project" value="TreeGrafter"/>
</dbReference>
<dbReference type="Pfam" id="PF01285">
    <property type="entry name" value="TEA"/>
    <property type="match status" value="1"/>
</dbReference>
<dbReference type="Pfam" id="PF17725">
    <property type="entry name" value="YBD"/>
    <property type="match status" value="1"/>
</dbReference>
<evidence type="ECO:0000313" key="10">
    <source>
        <dbReference type="EMBL" id="KAG0021884.1"/>
    </source>
</evidence>
<evidence type="ECO:0000256" key="6">
    <source>
        <dbReference type="ARBA" id="ARBA00023242"/>
    </source>
</evidence>
<dbReference type="GO" id="GO:0005634">
    <property type="term" value="C:nucleus"/>
    <property type="evidence" value="ECO:0007669"/>
    <property type="project" value="UniProtKB-SubCell"/>
</dbReference>